<accession>A0A4C1W736</accession>
<protein>
    <submittedName>
        <fullName evidence="2">Uncharacterized protein</fullName>
    </submittedName>
</protein>
<dbReference type="EMBL" id="BGZK01000473">
    <property type="protein sequence ID" value="GBP45907.1"/>
    <property type="molecule type" value="Genomic_DNA"/>
</dbReference>
<gene>
    <name evidence="2" type="ORF">EVAR_31815_1</name>
</gene>
<dbReference type="AlphaFoldDB" id="A0A4C1W736"/>
<comment type="caution">
    <text evidence="2">The sequence shown here is derived from an EMBL/GenBank/DDBJ whole genome shotgun (WGS) entry which is preliminary data.</text>
</comment>
<proteinExistence type="predicted"/>
<keyword evidence="3" id="KW-1185">Reference proteome</keyword>
<evidence type="ECO:0000313" key="3">
    <source>
        <dbReference type="Proteomes" id="UP000299102"/>
    </source>
</evidence>
<evidence type="ECO:0000313" key="2">
    <source>
        <dbReference type="EMBL" id="GBP45907.1"/>
    </source>
</evidence>
<sequence>MGSLNSRGETTALSDPLRWKQTFSHPNLQSAIHPIPHTTDVPVPKAAATLAGILSSDKDGVVPNSDDGSSSDFEDDRKPKFFPRAS</sequence>
<organism evidence="2 3">
    <name type="scientific">Eumeta variegata</name>
    <name type="common">Bagworm moth</name>
    <name type="synonym">Eumeta japonica</name>
    <dbReference type="NCBI Taxonomy" id="151549"/>
    <lineage>
        <taxon>Eukaryota</taxon>
        <taxon>Metazoa</taxon>
        <taxon>Ecdysozoa</taxon>
        <taxon>Arthropoda</taxon>
        <taxon>Hexapoda</taxon>
        <taxon>Insecta</taxon>
        <taxon>Pterygota</taxon>
        <taxon>Neoptera</taxon>
        <taxon>Endopterygota</taxon>
        <taxon>Lepidoptera</taxon>
        <taxon>Glossata</taxon>
        <taxon>Ditrysia</taxon>
        <taxon>Tineoidea</taxon>
        <taxon>Psychidae</taxon>
        <taxon>Oiketicinae</taxon>
        <taxon>Eumeta</taxon>
    </lineage>
</organism>
<feature type="region of interest" description="Disordered" evidence="1">
    <location>
        <begin position="55"/>
        <end position="86"/>
    </location>
</feature>
<dbReference type="Proteomes" id="UP000299102">
    <property type="component" value="Unassembled WGS sequence"/>
</dbReference>
<evidence type="ECO:0000256" key="1">
    <source>
        <dbReference type="SAM" id="MobiDB-lite"/>
    </source>
</evidence>
<name>A0A4C1W736_EUMVA</name>
<dbReference type="OrthoDB" id="8063408at2759"/>
<reference evidence="2 3" key="1">
    <citation type="journal article" date="2019" name="Commun. Biol.">
        <title>The bagworm genome reveals a unique fibroin gene that provides high tensile strength.</title>
        <authorList>
            <person name="Kono N."/>
            <person name="Nakamura H."/>
            <person name="Ohtoshi R."/>
            <person name="Tomita M."/>
            <person name="Numata K."/>
            <person name="Arakawa K."/>
        </authorList>
    </citation>
    <scope>NUCLEOTIDE SEQUENCE [LARGE SCALE GENOMIC DNA]</scope>
</reference>